<feature type="compositionally biased region" description="Low complexity" evidence="1">
    <location>
        <begin position="89"/>
        <end position="108"/>
    </location>
</feature>
<evidence type="ECO:0000313" key="3">
    <source>
        <dbReference type="Proteomes" id="UP000262621"/>
    </source>
</evidence>
<comment type="caution">
    <text evidence="2">The sequence shown here is derived from an EMBL/GenBank/DDBJ whole genome shotgun (WGS) entry which is preliminary data.</text>
</comment>
<protein>
    <recommendedName>
        <fullName evidence="4">RNA polymerase sigma factor 70 region 4 type 2 domain-containing protein</fullName>
    </recommendedName>
</protein>
<dbReference type="Gene3D" id="1.10.10.10">
    <property type="entry name" value="Winged helix-like DNA-binding domain superfamily/Winged helix DNA-binding domain"/>
    <property type="match status" value="1"/>
</dbReference>
<dbReference type="InterPro" id="IPR036388">
    <property type="entry name" value="WH-like_DNA-bd_sf"/>
</dbReference>
<proteinExistence type="predicted"/>
<accession>A0A372FRX9</accession>
<evidence type="ECO:0000313" key="2">
    <source>
        <dbReference type="EMBL" id="RFS43346.1"/>
    </source>
</evidence>
<evidence type="ECO:0008006" key="4">
    <source>
        <dbReference type="Google" id="ProtNLM"/>
    </source>
</evidence>
<evidence type="ECO:0000256" key="1">
    <source>
        <dbReference type="SAM" id="MobiDB-lite"/>
    </source>
</evidence>
<gene>
    <name evidence="2" type="ORF">D0Q02_28245</name>
</gene>
<feature type="compositionally biased region" description="Basic and acidic residues" evidence="1">
    <location>
        <begin position="115"/>
        <end position="127"/>
    </location>
</feature>
<dbReference type="AlphaFoldDB" id="A0A372FRX9"/>
<feature type="region of interest" description="Disordered" evidence="1">
    <location>
        <begin position="84"/>
        <end position="153"/>
    </location>
</feature>
<feature type="compositionally biased region" description="Basic residues" evidence="1">
    <location>
        <begin position="128"/>
        <end position="146"/>
    </location>
</feature>
<sequence length="153" mass="16276">MVHLAVRHDLSSADIGAALGLPANHAHARLSRARSQLERALGALLVARSGARDCPALADLVAGWQGRLTPTLRKRVAPARRRLSAVRTAPAGPAESGGAAVGLHGAGVPRRRRRDVVEPDHLRDGRDRHRCGLLRGHGGGRRHRRRDGSADGP</sequence>
<dbReference type="Proteomes" id="UP000262621">
    <property type="component" value="Unassembled WGS sequence"/>
</dbReference>
<dbReference type="EMBL" id="QVFU01000065">
    <property type="protein sequence ID" value="RFS43346.1"/>
    <property type="molecule type" value="Genomic_DNA"/>
</dbReference>
<name>A0A372FRX9_9ACTN</name>
<reference evidence="2 3" key="1">
    <citation type="submission" date="2018-08" db="EMBL/GenBank/DDBJ databases">
        <title>Verrucosispora craniellae sp. nov., isolated from a marine sponge in the South China Sea.</title>
        <authorList>
            <person name="Li L."/>
            <person name="Lin H.W."/>
        </authorList>
    </citation>
    <scope>NUCLEOTIDE SEQUENCE [LARGE SCALE GENOMIC DNA]</scope>
    <source>
        <strain evidence="2 3">LHW63014</strain>
    </source>
</reference>
<keyword evidence="3" id="KW-1185">Reference proteome</keyword>
<organism evidence="2 3">
    <name type="scientific">Micromonospora craniellae</name>
    <dbReference type="NCBI Taxonomy" id="2294034"/>
    <lineage>
        <taxon>Bacteria</taxon>
        <taxon>Bacillati</taxon>
        <taxon>Actinomycetota</taxon>
        <taxon>Actinomycetes</taxon>
        <taxon>Micromonosporales</taxon>
        <taxon>Micromonosporaceae</taxon>
        <taxon>Micromonospora</taxon>
    </lineage>
</organism>
<dbReference type="OrthoDB" id="8611574at2"/>